<dbReference type="Proteomes" id="UP001147760">
    <property type="component" value="Unassembled WGS sequence"/>
</dbReference>
<organism evidence="1 2">
    <name type="scientific">Penicillium desertorum</name>
    <dbReference type="NCBI Taxonomy" id="1303715"/>
    <lineage>
        <taxon>Eukaryota</taxon>
        <taxon>Fungi</taxon>
        <taxon>Dikarya</taxon>
        <taxon>Ascomycota</taxon>
        <taxon>Pezizomycotina</taxon>
        <taxon>Eurotiomycetes</taxon>
        <taxon>Eurotiomycetidae</taxon>
        <taxon>Eurotiales</taxon>
        <taxon>Aspergillaceae</taxon>
        <taxon>Penicillium</taxon>
    </lineage>
</organism>
<dbReference type="OrthoDB" id="1668230at2759"/>
<dbReference type="Gene3D" id="1.10.510.10">
    <property type="entry name" value="Transferase(Phosphotransferase) domain 1"/>
    <property type="match status" value="1"/>
</dbReference>
<reference evidence="1" key="2">
    <citation type="journal article" date="2023" name="IMA Fungus">
        <title>Comparative genomic study of the Penicillium genus elucidates a diverse pangenome and 15 lateral gene transfer events.</title>
        <authorList>
            <person name="Petersen C."/>
            <person name="Sorensen T."/>
            <person name="Nielsen M.R."/>
            <person name="Sondergaard T.E."/>
            <person name="Sorensen J.L."/>
            <person name="Fitzpatrick D.A."/>
            <person name="Frisvad J.C."/>
            <person name="Nielsen K.L."/>
        </authorList>
    </citation>
    <scope>NUCLEOTIDE SEQUENCE</scope>
    <source>
        <strain evidence="1">IBT 17660</strain>
    </source>
</reference>
<dbReference type="InterPro" id="IPR011009">
    <property type="entry name" value="Kinase-like_dom_sf"/>
</dbReference>
<sequence>MDLPSSLSRANSFIAAGTVSIIYAVGNNNVIKIRPTSGEFERQAYEIEIRSYKRLAYYKRIASYEVTEEGLILERGTCLRGMLQSVGESTIPWAMKLHKGIIHANVGCHNIIVDNAKQVKFIDFAGSGIEGEAPLVCYEWCSFNPGIEFGICSDIFAFGSMLFELETGCVPYRELEMTLEKGKLETAVEEYFLQREFLPLKTLAFGSVICGCWNGKYTSIDEAHRDIALL</sequence>
<proteinExistence type="predicted"/>
<protein>
    <recommendedName>
        <fullName evidence="3">Protein kinase domain-containing protein</fullName>
    </recommendedName>
</protein>
<evidence type="ECO:0000313" key="2">
    <source>
        <dbReference type="Proteomes" id="UP001147760"/>
    </source>
</evidence>
<comment type="caution">
    <text evidence="1">The sequence shown here is derived from an EMBL/GenBank/DDBJ whole genome shotgun (WGS) entry which is preliminary data.</text>
</comment>
<reference evidence="1" key="1">
    <citation type="submission" date="2022-12" db="EMBL/GenBank/DDBJ databases">
        <authorList>
            <person name="Petersen C."/>
        </authorList>
    </citation>
    <scope>NUCLEOTIDE SEQUENCE</scope>
    <source>
        <strain evidence="1">IBT 17660</strain>
    </source>
</reference>
<name>A0A9W9X7P7_9EURO</name>
<accession>A0A9W9X7P7</accession>
<evidence type="ECO:0000313" key="1">
    <source>
        <dbReference type="EMBL" id="KAJ5485847.1"/>
    </source>
</evidence>
<evidence type="ECO:0008006" key="3">
    <source>
        <dbReference type="Google" id="ProtNLM"/>
    </source>
</evidence>
<gene>
    <name evidence="1" type="ORF">N7530_000147</name>
</gene>
<dbReference type="EMBL" id="JAPWDO010000001">
    <property type="protein sequence ID" value="KAJ5485847.1"/>
    <property type="molecule type" value="Genomic_DNA"/>
</dbReference>
<dbReference type="AlphaFoldDB" id="A0A9W9X7P7"/>
<dbReference type="SUPFAM" id="SSF56112">
    <property type="entry name" value="Protein kinase-like (PK-like)"/>
    <property type="match status" value="1"/>
</dbReference>
<keyword evidence="2" id="KW-1185">Reference proteome</keyword>